<dbReference type="PROSITE" id="PS01149">
    <property type="entry name" value="PSI_RSU"/>
    <property type="match status" value="1"/>
</dbReference>
<comment type="similarity">
    <text evidence="1">Belongs to the pseudouridine synthase RsuA family.</text>
</comment>
<dbReference type="InterPro" id="IPR020103">
    <property type="entry name" value="PsdUridine_synth_cat_dom_sf"/>
</dbReference>
<dbReference type="EMBL" id="JZXN01000016">
    <property type="protein sequence ID" value="KKB26825.1"/>
    <property type="molecule type" value="Genomic_DNA"/>
</dbReference>
<dbReference type="Gene3D" id="3.30.70.580">
    <property type="entry name" value="Pseudouridine synthase I, catalytic domain, N-terminal subdomain"/>
    <property type="match status" value="1"/>
</dbReference>
<dbReference type="InterPro" id="IPR002942">
    <property type="entry name" value="S4_RNA-bd"/>
</dbReference>
<dbReference type="InterPro" id="IPR036986">
    <property type="entry name" value="S4_RNA-bd_sf"/>
</dbReference>
<dbReference type="InterPro" id="IPR050343">
    <property type="entry name" value="RsuA_PseudoU_synthase"/>
</dbReference>
<dbReference type="STRING" id="29561.MM26B8_02310"/>
<dbReference type="PANTHER" id="PTHR47683:SF2">
    <property type="entry name" value="RNA-BINDING S4 DOMAIN-CONTAINING PROTEIN"/>
    <property type="match status" value="1"/>
</dbReference>
<dbReference type="GO" id="GO:0120159">
    <property type="term" value="F:rRNA pseudouridine synthase activity"/>
    <property type="evidence" value="ECO:0007669"/>
    <property type="project" value="UniProtKB-ARBA"/>
</dbReference>
<dbReference type="GO" id="GO:0000455">
    <property type="term" value="P:enzyme-directed rRNA pseudouridine synthesis"/>
    <property type="evidence" value="ECO:0007669"/>
    <property type="project" value="UniProtKB-ARBA"/>
</dbReference>
<dbReference type="Proteomes" id="UP000033750">
    <property type="component" value="Unassembled WGS sequence"/>
</dbReference>
<dbReference type="SMART" id="SM00363">
    <property type="entry name" value="S4"/>
    <property type="match status" value="1"/>
</dbReference>
<reference evidence="6 7" key="1">
    <citation type="submission" date="2015-03" db="EMBL/GenBank/DDBJ databases">
        <title>Genome sequence of Mycoplasma meleagridis strain ATCC 25294.</title>
        <authorList>
            <person name="Yacoub E."/>
            <person name="Blanchard A."/>
            <person name="Sirand-Pugnet P."/>
            <person name="Mardassi B.B.A."/>
        </authorList>
    </citation>
    <scope>NUCLEOTIDE SEQUENCE [LARGE SCALE GENOMIC DNA]</scope>
    <source>
        <strain evidence="6 7">ATCC 25294</strain>
    </source>
</reference>
<dbReference type="AlphaFoldDB" id="A0A0F5H109"/>
<dbReference type="PANTHER" id="PTHR47683">
    <property type="entry name" value="PSEUDOURIDINE SYNTHASE FAMILY PROTEIN-RELATED"/>
    <property type="match status" value="1"/>
</dbReference>
<evidence type="ECO:0000313" key="6">
    <source>
        <dbReference type="EMBL" id="KKB26825.1"/>
    </source>
</evidence>
<organism evidence="6 7">
    <name type="scientific">Mycoplasmopsis meleagridis ATCC 25294</name>
    <dbReference type="NCBI Taxonomy" id="1264554"/>
    <lineage>
        <taxon>Bacteria</taxon>
        <taxon>Bacillati</taxon>
        <taxon>Mycoplasmatota</taxon>
        <taxon>Mycoplasmoidales</taxon>
        <taxon>Metamycoplasmataceae</taxon>
        <taxon>Mycoplasmopsis</taxon>
    </lineage>
</organism>
<dbReference type="OrthoDB" id="9807213at2"/>
<sequence>MKEKSIRLQKIIANSGFCSRREAEKYIFNSKVKVNNKIAKIGQLASYDDKIEINNQLISFNNFKLVYFLLNKPKKTISSAKDPQKRTTVVDLIKTDQRIVPVGRLDYNTTGALLLTNDLNLVNKLTHPKYQIIRVYRARINIPLTLKEFKEINRGIIVNGKISHQIVDQVADKSYLIQLHVGSYHHIKELFKYFNREVINLKRISYANLTVEKMPEGSYRSLKIKEIKDLKRLVREQENKLNLNNEKQN</sequence>
<dbReference type="InterPro" id="IPR020094">
    <property type="entry name" value="TruA/RsuA/RluB/E/F_N"/>
</dbReference>
<name>A0A0F5H109_9BACT</name>
<gene>
    <name evidence="6" type="primary">rluB</name>
    <name evidence="6" type="ORF">MMELEA_05070</name>
</gene>
<dbReference type="Gene3D" id="3.30.70.1560">
    <property type="entry name" value="Alpha-L RNA-binding motif"/>
    <property type="match status" value="1"/>
</dbReference>
<evidence type="ECO:0000256" key="4">
    <source>
        <dbReference type="SAM" id="Coils"/>
    </source>
</evidence>
<dbReference type="PROSITE" id="PS50889">
    <property type="entry name" value="S4"/>
    <property type="match status" value="1"/>
</dbReference>
<evidence type="ECO:0000256" key="1">
    <source>
        <dbReference type="ARBA" id="ARBA00008348"/>
    </source>
</evidence>
<accession>A0A0F5H109</accession>
<evidence type="ECO:0000313" key="7">
    <source>
        <dbReference type="Proteomes" id="UP000033750"/>
    </source>
</evidence>
<keyword evidence="3" id="KW-0694">RNA-binding</keyword>
<dbReference type="GO" id="GO:0003723">
    <property type="term" value="F:RNA binding"/>
    <property type="evidence" value="ECO:0007669"/>
    <property type="project" value="UniProtKB-KW"/>
</dbReference>
<dbReference type="Pfam" id="PF00849">
    <property type="entry name" value="PseudoU_synth_2"/>
    <property type="match status" value="1"/>
</dbReference>
<dbReference type="InterPro" id="IPR006145">
    <property type="entry name" value="PsdUridine_synth_RsuA/RluA"/>
</dbReference>
<dbReference type="SUPFAM" id="SSF55174">
    <property type="entry name" value="Alpha-L RNA-binding motif"/>
    <property type="match status" value="1"/>
</dbReference>
<dbReference type="Pfam" id="PF01479">
    <property type="entry name" value="S4"/>
    <property type="match status" value="1"/>
</dbReference>
<proteinExistence type="inferred from homology"/>
<dbReference type="InterPro" id="IPR018496">
    <property type="entry name" value="PsdUridine_synth_RsuA/RluB_CS"/>
</dbReference>
<dbReference type="SUPFAM" id="SSF55120">
    <property type="entry name" value="Pseudouridine synthase"/>
    <property type="match status" value="1"/>
</dbReference>
<keyword evidence="7" id="KW-1185">Reference proteome</keyword>
<dbReference type="InterPro" id="IPR042092">
    <property type="entry name" value="PsdUridine_s_RsuA/RluB/E/F_cat"/>
</dbReference>
<dbReference type="PATRIC" id="fig|1264554.4.peg.451"/>
<evidence type="ECO:0000256" key="2">
    <source>
        <dbReference type="ARBA" id="ARBA00023235"/>
    </source>
</evidence>
<dbReference type="Gene3D" id="3.10.290.10">
    <property type="entry name" value="RNA-binding S4 domain"/>
    <property type="match status" value="1"/>
</dbReference>
<dbReference type="FunFam" id="3.10.290.10:FF:000003">
    <property type="entry name" value="Pseudouridine synthase"/>
    <property type="match status" value="1"/>
</dbReference>
<keyword evidence="4" id="KW-0175">Coiled coil</keyword>
<dbReference type="CDD" id="cd00165">
    <property type="entry name" value="S4"/>
    <property type="match status" value="1"/>
</dbReference>
<feature type="coiled-coil region" evidence="4">
    <location>
        <begin position="220"/>
        <end position="247"/>
    </location>
</feature>
<evidence type="ECO:0000259" key="5">
    <source>
        <dbReference type="SMART" id="SM00363"/>
    </source>
</evidence>
<evidence type="ECO:0000256" key="3">
    <source>
        <dbReference type="PROSITE-ProRule" id="PRU00182"/>
    </source>
</evidence>
<comment type="caution">
    <text evidence="6">The sequence shown here is derived from an EMBL/GenBank/DDBJ whole genome shotgun (WGS) entry which is preliminary data.</text>
</comment>
<keyword evidence="2" id="KW-0413">Isomerase</keyword>
<protein>
    <submittedName>
        <fullName evidence="6">Ribosomal large subunit pseudouridine synthase B</fullName>
    </submittedName>
</protein>
<feature type="domain" description="RNA-binding S4" evidence="5">
    <location>
        <begin position="6"/>
        <end position="74"/>
    </location>
</feature>